<feature type="transmembrane region" description="Helical" evidence="5">
    <location>
        <begin position="397"/>
        <end position="417"/>
    </location>
</feature>
<feature type="domain" description="Integral membrane bound transporter" evidence="6">
    <location>
        <begin position="315"/>
        <end position="440"/>
    </location>
</feature>
<dbReference type="Proteomes" id="UP001139336">
    <property type="component" value="Unassembled WGS sequence"/>
</dbReference>
<dbReference type="RefSeq" id="WP_236117930.1">
    <property type="nucleotide sequence ID" value="NZ_JAKGSI010000001.1"/>
</dbReference>
<keyword evidence="2 5" id="KW-0812">Transmembrane</keyword>
<dbReference type="InterPro" id="IPR049453">
    <property type="entry name" value="Memb_transporter_dom"/>
</dbReference>
<evidence type="ECO:0000256" key="2">
    <source>
        <dbReference type="ARBA" id="ARBA00022692"/>
    </source>
</evidence>
<dbReference type="EMBL" id="JAKGSI010000001">
    <property type="protein sequence ID" value="MCF4006155.1"/>
    <property type="molecule type" value="Genomic_DNA"/>
</dbReference>
<keyword evidence="4 5" id="KW-0472">Membrane</keyword>
<dbReference type="Pfam" id="PF13515">
    <property type="entry name" value="FUSC_2"/>
    <property type="match status" value="1"/>
</dbReference>
<feature type="transmembrane region" description="Helical" evidence="5">
    <location>
        <begin position="155"/>
        <end position="175"/>
    </location>
</feature>
<dbReference type="AlphaFoldDB" id="A0A9X1TXJ3"/>
<reference evidence="7" key="1">
    <citation type="submission" date="2022-01" db="EMBL/GenBank/DDBJ databases">
        <title>Corynebacterium sp. nov isolated from isolated from the feces of the greater white-fronted geese (Anser albifrons) at Poyang Lake, PR China.</title>
        <authorList>
            <person name="Liu Q."/>
        </authorList>
    </citation>
    <scope>NUCLEOTIDE SEQUENCE</scope>
    <source>
        <strain evidence="7">JCM 32435</strain>
    </source>
</reference>
<feature type="transmembrane region" description="Helical" evidence="5">
    <location>
        <begin position="21"/>
        <end position="38"/>
    </location>
</feature>
<evidence type="ECO:0000256" key="1">
    <source>
        <dbReference type="ARBA" id="ARBA00004141"/>
    </source>
</evidence>
<organism evidence="7 8">
    <name type="scientific">Corynebacterium uropygiale</name>
    <dbReference type="NCBI Taxonomy" id="1775911"/>
    <lineage>
        <taxon>Bacteria</taxon>
        <taxon>Bacillati</taxon>
        <taxon>Actinomycetota</taxon>
        <taxon>Actinomycetes</taxon>
        <taxon>Mycobacteriales</taxon>
        <taxon>Corynebacteriaceae</taxon>
        <taxon>Corynebacterium</taxon>
    </lineage>
</organism>
<feature type="transmembrane region" description="Helical" evidence="5">
    <location>
        <begin position="69"/>
        <end position="89"/>
    </location>
</feature>
<evidence type="ECO:0000313" key="8">
    <source>
        <dbReference type="Proteomes" id="UP001139336"/>
    </source>
</evidence>
<evidence type="ECO:0000313" key="7">
    <source>
        <dbReference type="EMBL" id="MCF4006155.1"/>
    </source>
</evidence>
<gene>
    <name evidence="7" type="ORF">L1O03_03045</name>
</gene>
<accession>A0A9X1TXJ3</accession>
<evidence type="ECO:0000256" key="5">
    <source>
        <dbReference type="SAM" id="Phobius"/>
    </source>
</evidence>
<feature type="transmembrane region" description="Helical" evidence="5">
    <location>
        <begin position="101"/>
        <end position="120"/>
    </location>
</feature>
<evidence type="ECO:0000259" key="6">
    <source>
        <dbReference type="Pfam" id="PF13515"/>
    </source>
</evidence>
<comment type="caution">
    <text evidence="7">The sequence shown here is derived from an EMBL/GenBank/DDBJ whole genome shotgun (WGS) entry which is preliminary data.</text>
</comment>
<evidence type="ECO:0000256" key="3">
    <source>
        <dbReference type="ARBA" id="ARBA00022989"/>
    </source>
</evidence>
<keyword evidence="8" id="KW-1185">Reference proteome</keyword>
<proteinExistence type="predicted"/>
<feature type="transmembrane region" description="Helical" evidence="5">
    <location>
        <begin position="298"/>
        <end position="324"/>
    </location>
</feature>
<protein>
    <submittedName>
        <fullName evidence="7">FUSC family protein</fullName>
    </submittedName>
</protein>
<feature type="transmembrane region" description="Helical" evidence="5">
    <location>
        <begin position="359"/>
        <end position="385"/>
    </location>
</feature>
<dbReference type="GO" id="GO:0016020">
    <property type="term" value="C:membrane"/>
    <property type="evidence" value="ECO:0007669"/>
    <property type="project" value="UniProtKB-SubCell"/>
</dbReference>
<feature type="transmembrane region" description="Helical" evidence="5">
    <location>
        <begin position="132"/>
        <end position="149"/>
    </location>
</feature>
<comment type="subcellular location">
    <subcellularLocation>
        <location evidence="1">Membrane</location>
        <topology evidence="1">Multi-pass membrane protein</topology>
    </subcellularLocation>
</comment>
<sequence>MSGAWRLFTNFHSPAPRWPTALKLAAALVVPAAVALLLGLDQEMLLIAAGGYSVVYGEGLPLRTRWRSILTAGVFIVMASMAGAFVGTVTWNEIAGDGTSWWLLLIVVYTTILAALGTFCQNALRLPPPGSFFIVMVGGGSTMVARLGLNPVDVGFWAIFGVLSALVMGVGPLLFHRRAPQYRAVAVLEKAVEDFINAPQPAIAKNHQAQAALADTWATLSDAGVVRGGRIQDASQADLVRRTVAAHHRLVNASTMAPAREKESQLTETPSYVDLSRNAIPHSRPSHLYRIYRSIHPYSHATITTCKVILASLLAGTITIALGFDRPDWTVVSAMLVLQWGPDKLPGTIRGLHRLLGSLLGIILFGAFHMLGVHGWTLLAAIAVCQFCAEIFVTRNYALCVIFATPLALLMGNSIALPLLPVVTSRVCEVFFAILFSLLFLWLWMPNSEPKHYARLVDRCYRAMGSLLGALMTMPPNEALAQRRDLQYELLAERRAVTSLVANHPASRTSTWPQHTSIQEAGYALLDYCTAHADEELSLTELSQLTTKIREARTTTKF</sequence>
<evidence type="ECO:0000256" key="4">
    <source>
        <dbReference type="ARBA" id="ARBA00023136"/>
    </source>
</evidence>
<feature type="transmembrane region" description="Helical" evidence="5">
    <location>
        <begin position="44"/>
        <end position="62"/>
    </location>
</feature>
<keyword evidence="3 5" id="KW-1133">Transmembrane helix</keyword>
<name>A0A9X1TXJ3_9CORY</name>
<feature type="transmembrane region" description="Helical" evidence="5">
    <location>
        <begin position="423"/>
        <end position="445"/>
    </location>
</feature>